<dbReference type="InterPro" id="IPR006043">
    <property type="entry name" value="NCS2"/>
</dbReference>
<evidence type="ECO:0000313" key="8">
    <source>
        <dbReference type="EMBL" id="PKR78582.1"/>
    </source>
</evidence>
<comment type="subcellular location">
    <subcellularLocation>
        <location evidence="1">Membrane</location>
        <topology evidence="1">Multi-pass membrane protein</topology>
    </subcellularLocation>
</comment>
<organism evidence="8 9">
    <name type="scientific">Halalkalibacillus sediminis</name>
    <dbReference type="NCBI Taxonomy" id="2018042"/>
    <lineage>
        <taxon>Bacteria</taxon>
        <taxon>Bacillati</taxon>
        <taxon>Bacillota</taxon>
        <taxon>Bacilli</taxon>
        <taxon>Bacillales</taxon>
        <taxon>Bacillaceae</taxon>
        <taxon>Halalkalibacillus</taxon>
    </lineage>
</organism>
<dbReference type="Proteomes" id="UP000243524">
    <property type="component" value="Unassembled WGS sequence"/>
</dbReference>
<evidence type="ECO:0000256" key="4">
    <source>
        <dbReference type="ARBA" id="ARBA00022692"/>
    </source>
</evidence>
<keyword evidence="6 7" id="KW-0472">Membrane</keyword>
<dbReference type="GO" id="GO:0005345">
    <property type="term" value="F:purine nucleobase transmembrane transporter activity"/>
    <property type="evidence" value="ECO:0007669"/>
    <property type="project" value="TreeGrafter"/>
</dbReference>
<dbReference type="OrthoDB" id="9808458at2"/>
<dbReference type="PANTHER" id="PTHR43337">
    <property type="entry name" value="XANTHINE/URACIL PERMEASE C887.17-RELATED"/>
    <property type="match status" value="1"/>
</dbReference>
<evidence type="ECO:0000256" key="6">
    <source>
        <dbReference type="ARBA" id="ARBA00023136"/>
    </source>
</evidence>
<reference evidence="8 9" key="1">
    <citation type="submission" date="2017-06" db="EMBL/GenBank/DDBJ databases">
        <title>the draft geome sequence of Illustriluteabacillus marina B3227.</title>
        <authorList>
            <person name="He R.-H."/>
            <person name="Du Z.-J."/>
        </authorList>
    </citation>
    <scope>NUCLEOTIDE SEQUENCE [LARGE SCALE GENOMIC DNA]</scope>
    <source>
        <strain evidence="8 9">B3227</strain>
    </source>
</reference>
<feature type="transmembrane region" description="Helical" evidence="7">
    <location>
        <begin position="231"/>
        <end position="253"/>
    </location>
</feature>
<gene>
    <name evidence="8" type="ORF">CEY16_02160</name>
</gene>
<name>A0A2I0QW72_9BACI</name>
<dbReference type="PANTHER" id="PTHR43337:SF2">
    <property type="entry name" value="XANTHINE_URACIL PERMEASE"/>
    <property type="match status" value="1"/>
</dbReference>
<feature type="transmembrane region" description="Helical" evidence="7">
    <location>
        <begin position="12"/>
        <end position="32"/>
    </location>
</feature>
<keyword evidence="9" id="KW-1185">Reference proteome</keyword>
<feature type="transmembrane region" description="Helical" evidence="7">
    <location>
        <begin position="124"/>
        <end position="141"/>
    </location>
</feature>
<keyword evidence="3" id="KW-0813">Transport</keyword>
<feature type="transmembrane region" description="Helical" evidence="7">
    <location>
        <begin position="44"/>
        <end position="62"/>
    </location>
</feature>
<evidence type="ECO:0000256" key="3">
    <source>
        <dbReference type="ARBA" id="ARBA00022448"/>
    </source>
</evidence>
<dbReference type="InterPro" id="IPR045018">
    <property type="entry name" value="Azg-like"/>
</dbReference>
<dbReference type="Pfam" id="PF00860">
    <property type="entry name" value="Xan_ur_permease"/>
    <property type="match status" value="1"/>
</dbReference>
<feature type="transmembrane region" description="Helical" evidence="7">
    <location>
        <begin position="400"/>
        <end position="418"/>
    </location>
</feature>
<sequence>MQQLNNRWSTDVIAGLIGYLTTVYIVVVNSSILAEAGIDREQAMIATILASFFGCLIVGLWAKVPLIIIPGMGVNALFSFSIVQQYGFTFQEGLGVVVVASIIFLITAVTPLGEMFKKAIPDSLKHGITIGLGLFLVLIGLENGSLIQSGDYSIISLGDFSSPEVIVSLLTLLIGILLFVKNVPANFLLTMISGTILAYAFGVLDNEGTTITIDSWSNLFVLPTFTHAFEITFWVAVLPLAIVLIFESMGLIYGQLNMLNRSDSFHQTNRSSAVAAVMSGFFGTSPTIPAAESAAVIAAKGKTGIASIVAGVLFLSTIFLIPYISMIPANAISPILIIVGVLMMQNIRYIKVDDLTEAFPTFLIMFMIPFTYSIADGMAFGFIAYPIIQIVTRQKEKISWTLVIISCLFLIEFIIKGIM</sequence>
<feature type="transmembrane region" description="Helical" evidence="7">
    <location>
        <begin position="305"/>
        <end position="324"/>
    </location>
</feature>
<evidence type="ECO:0000256" key="5">
    <source>
        <dbReference type="ARBA" id="ARBA00022989"/>
    </source>
</evidence>
<dbReference type="AlphaFoldDB" id="A0A2I0QW72"/>
<dbReference type="RefSeq" id="WP_101330325.1">
    <property type="nucleotide sequence ID" value="NZ_PJNH01000001.1"/>
</dbReference>
<feature type="transmembrane region" description="Helical" evidence="7">
    <location>
        <begin position="67"/>
        <end position="87"/>
    </location>
</feature>
<feature type="transmembrane region" description="Helical" evidence="7">
    <location>
        <begin position="187"/>
        <end position="204"/>
    </location>
</feature>
<evidence type="ECO:0000256" key="2">
    <source>
        <dbReference type="ARBA" id="ARBA00005697"/>
    </source>
</evidence>
<feature type="transmembrane region" description="Helical" evidence="7">
    <location>
        <begin position="93"/>
        <end position="112"/>
    </location>
</feature>
<feature type="transmembrane region" description="Helical" evidence="7">
    <location>
        <begin position="274"/>
        <end position="299"/>
    </location>
</feature>
<dbReference type="GO" id="GO:0005886">
    <property type="term" value="C:plasma membrane"/>
    <property type="evidence" value="ECO:0007669"/>
    <property type="project" value="TreeGrafter"/>
</dbReference>
<keyword evidence="5 7" id="KW-1133">Transmembrane helix</keyword>
<proteinExistence type="inferred from homology"/>
<feature type="transmembrane region" description="Helical" evidence="7">
    <location>
        <begin position="331"/>
        <end position="350"/>
    </location>
</feature>
<evidence type="ECO:0000313" key="9">
    <source>
        <dbReference type="Proteomes" id="UP000243524"/>
    </source>
</evidence>
<feature type="transmembrane region" description="Helical" evidence="7">
    <location>
        <begin position="161"/>
        <end position="180"/>
    </location>
</feature>
<keyword evidence="4 7" id="KW-0812">Transmembrane</keyword>
<feature type="transmembrane region" description="Helical" evidence="7">
    <location>
        <begin position="362"/>
        <end position="388"/>
    </location>
</feature>
<evidence type="ECO:0000256" key="7">
    <source>
        <dbReference type="SAM" id="Phobius"/>
    </source>
</evidence>
<comment type="caution">
    <text evidence="8">The sequence shown here is derived from an EMBL/GenBank/DDBJ whole genome shotgun (WGS) entry which is preliminary data.</text>
</comment>
<evidence type="ECO:0000256" key="1">
    <source>
        <dbReference type="ARBA" id="ARBA00004141"/>
    </source>
</evidence>
<dbReference type="EMBL" id="PJNH01000001">
    <property type="protein sequence ID" value="PKR78582.1"/>
    <property type="molecule type" value="Genomic_DNA"/>
</dbReference>
<accession>A0A2I0QW72</accession>
<comment type="similarity">
    <text evidence="2">Belongs to the nucleobase:cation symporter-2 (NCS2) (TC 2.A.40) family. Azg-like subfamily.</text>
</comment>
<protein>
    <submittedName>
        <fullName evidence="8">Permease</fullName>
    </submittedName>
</protein>